<keyword evidence="2" id="KW-0472">Membrane</keyword>
<dbReference type="PROSITE" id="PS51318">
    <property type="entry name" value="TAT"/>
    <property type="match status" value="1"/>
</dbReference>
<dbReference type="InterPro" id="IPR006311">
    <property type="entry name" value="TAT_signal"/>
</dbReference>
<dbReference type="InterPro" id="IPR052940">
    <property type="entry name" value="Carb_Esterase_6"/>
</dbReference>
<dbReference type="Gene3D" id="3.40.50.1110">
    <property type="entry name" value="SGNH hydrolase"/>
    <property type="match status" value="1"/>
</dbReference>
<feature type="transmembrane region" description="Helical" evidence="2">
    <location>
        <begin position="20"/>
        <end position="41"/>
    </location>
</feature>
<protein>
    <submittedName>
        <fullName evidence="4">Sialate O-acetylesterase</fullName>
    </submittedName>
</protein>
<evidence type="ECO:0000313" key="5">
    <source>
        <dbReference type="Proteomes" id="UP000829069"/>
    </source>
</evidence>
<sequence>MGADIPEARPSRRKLLQRTVPVLAAGIGAGIVGTAGAAAAVRPDAVPGDEQIARLVADPTSATHRALVQLLAPTATAAARTAPNGRVDPRQAGYDVVLLLGQSNMQGCGLPFDPAIDVELDGIDQLAASGPLSGQVITASEPLCHVASVWVEGRPAVGPGFEFARQLWLAQPAGRKVLLVPAAMGGTSITGNADYSWDPDNTGARTNLFHRALDAGRRALALNPHNRLAAVLWHQGEADAVLGSAQAWYQAKLLQIIDLIRDALGPAPFLIGGMVPEWLPGDPGRRGIAAAHCAIPSLRPRTAFVEGPSGAGQDEGHIHYNAAGARELGLRFYSAFEAEAAGQPV</sequence>
<dbReference type="InterPro" id="IPR005181">
    <property type="entry name" value="SASA"/>
</dbReference>
<dbReference type="InterPro" id="IPR036514">
    <property type="entry name" value="SGNH_hydro_sf"/>
</dbReference>
<dbReference type="Pfam" id="PF03629">
    <property type="entry name" value="SASA"/>
    <property type="match status" value="1"/>
</dbReference>
<dbReference type="SUPFAM" id="SSF52266">
    <property type="entry name" value="SGNH hydrolase"/>
    <property type="match status" value="1"/>
</dbReference>
<dbReference type="PANTHER" id="PTHR31988">
    <property type="entry name" value="ESTERASE, PUTATIVE (DUF303)-RELATED"/>
    <property type="match status" value="1"/>
</dbReference>
<dbReference type="PANTHER" id="PTHR31988:SF19">
    <property type="entry name" value="9-O-ACETYL-N-ACETYLNEURAMINIC ACID DEACETYLASE-RELATED"/>
    <property type="match status" value="1"/>
</dbReference>
<feature type="domain" description="Sialate O-acetylesterase" evidence="3">
    <location>
        <begin position="95"/>
        <end position="336"/>
    </location>
</feature>
<keyword evidence="1" id="KW-0378">Hydrolase</keyword>
<accession>A0ABY3W405</accession>
<dbReference type="RefSeq" id="WP_241913238.1">
    <property type="nucleotide sequence ID" value="NZ_CP093326.1"/>
</dbReference>
<reference evidence="4 5" key="1">
    <citation type="submission" date="2022-03" db="EMBL/GenBank/DDBJ databases">
        <title>Isotopic signatures of nitrous oxide derived from detoxification processes.</title>
        <authorList>
            <person name="Behrendt U."/>
            <person name="Buchen C."/>
            <person name="Well R."/>
            <person name="Ulrich A."/>
            <person name="Rohe L."/>
            <person name="Kolb S."/>
            <person name="Schloter M."/>
            <person name="Horn M.A."/>
            <person name="Augustin J."/>
        </authorList>
    </citation>
    <scope>NUCLEOTIDE SEQUENCE [LARGE SCALE GENOMIC DNA]</scope>
    <source>
        <strain evidence="4 5">S4-C24</strain>
    </source>
</reference>
<evidence type="ECO:0000256" key="1">
    <source>
        <dbReference type="ARBA" id="ARBA00022801"/>
    </source>
</evidence>
<organism evidence="4 5">
    <name type="scientific">Arthrobacter sulfonylureivorans</name>
    <dbReference type="NCBI Taxonomy" id="2486855"/>
    <lineage>
        <taxon>Bacteria</taxon>
        <taxon>Bacillati</taxon>
        <taxon>Actinomycetota</taxon>
        <taxon>Actinomycetes</taxon>
        <taxon>Micrococcales</taxon>
        <taxon>Micrococcaceae</taxon>
        <taxon>Arthrobacter</taxon>
    </lineage>
</organism>
<evidence type="ECO:0000313" key="4">
    <source>
        <dbReference type="EMBL" id="UNK44894.1"/>
    </source>
</evidence>
<keyword evidence="5" id="KW-1185">Reference proteome</keyword>
<keyword evidence="2" id="KW-1133">Transmembrane helix</keyword>
<keyword evidence="2" id="KW-0812">Transmembrane</keyword>
<gene>
    <name evidence="4" type="ORF">MNQ99_13125</name>
</gene>
<dbReference type="Proteomes" id="UP000829069">
    <property type="component" value="Chromosome"/>
</dbReference>
<evidence type="ECO:0000256" key="2">
    <source>
        <dbReference type="SAM" id="Phobius"/>
    </source>
</evidence>
<proteinExistence type="predicted"/>
<name>A0ABY3W405_9MICC</name>
<evidence type="ECO:0000259" key="3">
    <source>
        <dbReference type="Pfam" id="PF03629"/>
    </source>
</evidence>
<dbReference type="EMBL" id="CP093326">
    <property type="protein sequence ID" value="UNK44894.1"/>
    <property type="molecule type" value="Genomic_DNA"/>
</dbReference>